<organism evidence="4 5">
    <name type="scientific">Nesterenkonia halobia</name>
    <dbReference type="NCBI Taxonomy" id="37922"/>
    <lineage>
        <taxon>Bacteria</taxon>
        <taxon>Bacillati</taxon>
        <taxon>Actinomycetota</taxon>
        <taxon>Actinomycetes</taxon>
        <taxon>Micrococcales</taxon>
        <taxon>Micrococcaceae</taxon>
        <taxon>Nesterenkonia</taxon>
    </lineage>
</organism>
<dbReference type="Gene3D" id="3.40.50.720">
    <property type="entry name" value="NAD(P)-binding Rossmann-like Domain"/>
    <property type="match status" value="1"/>
</dbReference>
<dbReference type="EMBL" id="BAAAYG010000009">
    <property type="protein sequence ID" value="GAA3286820.1"/>
    <property type="molecule type" value="Genomic_DNA"/>
</dbReference>
<dbReference type="CDD" id="cd01065">
    <property type="entry name" value="NAD_bind_Shikimate_DH"/>
    <property type="match status" value="1"/>
</dbReference>
<protein>
    <submittedName>
        <fullName evidence="4">Shikimate dehydrogenase</fullName>
    </submittedName>
</protein>
<accession>A0ABP6REZ0</accession>
<gene>
    <name evidence="4" type="ORF">GCM10020260_22260</name>
</gene>
<dbReference type="SUPFAM" id="SSF53223">
    <property type="entry name" value="Aminoacid dehydrogenase-like, N-terminal domain"/>
    <property type="match status" value="1"/>
</dbReference>
<dbReference type="InterPro" id="IPR046346">
    <property type="entry name" value="Aminoacid_DH-like_N_sf"/>
</dbReference>
<evidence type="ECO:0000256" key="1">
    <source>
        <dbReference type="ARBA" id="ARBA00004871"/>
    </source>
</evidence>
<keyword evidence="2" id="KW-0057">Aromatic amino acid biosynthesis</keyword>
<dbReference type="PANTHER" id="PTHR21089:SF1">
    <property type="entry name" value="BIFUNCTIONAL 3-DEHYDROQUINATE DEHYDRATASE_SHIKIMATE DEHYDROGENASE, CHLOROPLASTIC"/>
    <property type="match status" value="1"/>
</dbReference>
<dbReference type="RefSeq" id="WP_344721341.1">
    <property type="nucleotide sequence ID" value="NZ_BAAAYG010000009.1"/>
</dbReference>
<sequence>MSAATPDGTTRHEQIHGSAIRVALVGDGIGPSLTPALHEREGAALGLDYVYERVDLAEEDQADLGAVLDGLEARGVVAANITHPYKQRVLEHVHVAGEEVVQIGSANLVLLGPCREAHNTDHSAFRAGLESFLGDDARGRALQIGAGGAGLATVHALASMGFAEIVVHDLDAVAARRVVERFRPHHPGTRFSTTGGDLEATLGRVDGVVHATPTGMAAHPGAAVAPEDLPAGAWISEVVYRPLETELVARARACGLRVLDGGLMAVGQAADSIRHITGLEPDRDRMRRHFEQLVTDESGTR</sequence>
<evidence type="ECO:0000313" key="5">
    <source>
        <dbReference type="Proteomes" id="UP001501736"/>
    </source>
</evidence>
<dbReference type="Proteomes" id="UP001501736">
    <property type="component" value="Unassembled WGS sequence"/>
</dbReference>
<dbReference type="Gene3D" id="3.40.50.10860">
    <property type="entry name" value="Leucine Dehydrogenase, chain A, domain 1"/>
    <property type="match status" value="1"/>
</dbReference>
<dbReference type="PANTHER" id="PTHR21089">
    <property type="entry name" value="SHIKIMATE DEHYDROGENASE"/>
    <property type="match status" value="1"/>
</dbReference>
<evidence type="ECO:0000313" key="4">
    <source>
        <dbReference type="EMBL" id="GAA3286820.1"/>
    </source>
</evidence>
<dbReference type="InterPro" id="IPR036291">
    <property type="entry name" value="NAD(P)-bd_dom_sf"/>
</dbReference>
<evidence type="ECO:0000259" key="3">
    <source>
        <dbReference type="Pfam" id="PF08501"/>
    </source>
</evidence>
<comment type="pathway">
    <text evidence="1">Metabolic intermediate biosynthesis; chorismate biosynthesis; chorismate from D-erythrose 4-phosphate and phosphoenolpyruvate: step 4/7.</text>
</comment>
<dbReference type="InterPro" id="IPR013708">
    <property type="entry name" value="Shikimate_DH-bd_N"/>
</dbReference>
<keyword evidence="5" id="KW-1185">Reference proteome</keyword>
<feature type="domain" description="Shikimate dehydrogenase substrate binding N-terminal" evidence="3">
    <location>
        <begin position="24"/>
        <end position="109"/>
    </location>
</feature>
<dbReference type="SUPFAM" id="SSF51735">
    <property type="entry name" value="NAD(P)-binding Rossmann-fold domains"/>
    <property type="match status" value="1"/>
</dbReference>
<reference evidence="5" key="1">
    <citation type="journal article" date="2019" name="Int. J. Syst. Evol. Microbiol.">
        <title>The Global Catalogue of Microorganisms (GCM) 10K type strain sequencing project: providing services to taxonomists for standard genome sequencing and annotation.</title>
        <authorList>
            <consortium name="The Broad Institute Genomics Platform"/>
            <consortium name="The Broad Institute Genome Sequencing Center for Infectious Disease"/>
            <person name="Wu L."/>
            <person name="Ma J."/>
        </authorList>
    </citation>
    <scope>NUCLEOTIDE SEQUENCE [LARGE SCALE GENOMIC DNA]</scope>
    <source>
        <strain evidence="5">JCM 11483</strain>
    </source>
</reference>
<dbReference type="InterPro" id="IPR022893">
    <property type="entry name" value="Shikimate_DH_fam"/>
</dbReference>
<evidence type="ECO:0000256" key="2">
    <source>
        <dbReference type="ARBA" id="ARBA00023141"/>
    </source>
</evidence>
<proteinExistence type="predicted"/>
<comment type="caution">
    <text evidence="4">The sequence shown here is derived from an EMBL/GenBank/DDBJ whole genome shotgun (WGS) entry which is preliminary data.</text>
</comment>
<name>A0ABP6REZ0_9MICC</name>
<dbReference type="NCBIfam" id="NF009201">
    <property type="entry name" value="PRK12549.1"/>
    <property type="match status" value="1"/>
</dbReference>
<dbReference type="Pfam" id="PF08501">
    <property type="entry name" value="Shikimate_dh_N"/>
    <property type="match status" value="1"/>
</dbReference>
<keyword evidence="2" id="KW-0028">Amino-acid biosynthesis</keyword>